<dbReference type="SUPFAM" id="SSF56784">
    <property type="entry name" value="HAD-like"/>
    <property type="match status" value="1"/>
</dbReference>
<dbReference type="PANTHER" id="PTHR43434:SF1">
    <property type="entry name" value="PHOSPHOGLYCOLATE PHOSPHATASE"/>
    <property type="match status" value="1"/>
</dbReference>
<dbReference type="SFLD" id="SFLDS00003">
    <property type="entry name" value="Haloacid_Dehalogenase"/>
    <property type="match status" value="1"/>
</dbReference>
<gene>
    <name evidence="3" type="ORF">H0266_14495</name>
</gene>
<comment type="caution">
    <text evidence="3">The sequence shown here is derived from an EMBL/GenBank/DDBJ whole genome shotgun (WGS) entry which is preliminary data.</text>
</comment>
<dbReference type="PANTHER" id="PTHR43434">
    <property type="entry name" value="PHOSPHOGLYCOLATE PHOSPHATASE"/>
    <property type="match status" value="1"/>
</dbReference>
<dbReference type="GO" id="GO:0005829">
    <property type="term" value="C:cytosol"/>
    <property type="evidence" value="ECO:0007669"/>
    <property type="project" value="TreeGrafter"/>
</dbReference>
<evidence type="ECO:0000256" key="2">
    <source>
        <dbReference type="ARBA" id="ARBA00022842"/>
    </source>
</evidence>
<dbReference type="SFLD" id="SFLDG01129">
    <property type="entry name" value="C1.5:_HAD__Beta-PGM__Phosphata"/>
    <property type="match status" value="1"/>
</dbReference>
<evidence type="ECO:0000313" key="4">
    <source>
        <dbReference type="Proteomes" id="UP000571017"/>
    </source>
</evidence>
<dbReference type="InterPro" id="IPR023198">
    <property type="entry name" value="PGP-like_dom2"/>
</dbReference>
<dbReference type="Gene3D" id="3.40.50.1000">
    <property type="entry name" value="HAD superfamily/HAD-like"/>
    <property type="match status" value="1"/>
</dbReference>
<dbReference type="InterPro" id="IPR036412">
    <property type="entry name" value="HAD-like_sf"/>
</dbReference>
<organism evidence="3 4">
    <name type="scientific">Halobacillus locisalis</name>
    <dbReference type="NCBI Taxonomy" id="220753"/>
    <lineage>
        <taxon>Bacteria</taxon>
        <taxon>Bacillati</taxon>
        <taxon>Bacillota</taxon>
        <taxon>Bacilli</taxon>
        <taxon>Bacillales</taxon>
        <taxon>Bacillaceae</taxon>
        <taxon>Halobacillus</taxon>
    </lineage>
</organism>
<dbReference type="Proteomes" id="UP000571017">
    <property type="component" value="Unassembled WGS sequence"/>
</dbReference>
<dbReference type="Pfam" id="PF00702">
    <property type="entry name" value="Hydrolase"/>
    <property type="match status" value="1"/>
</dbReference>
<sequence>MAQAVIFDMDGTLFQTDRILEVSLEDTFHYLRENDEWEGETPLEEYRNIMGVPLPEVWKTLLPDHTQEARTRTDAYFLDRLVLNIEAGKGALYPGVEEVFRHLKGDGSSIYIASNGLKKYLSAIVDYYDLDQWVTETFSIEQIESLDKSDLVQQIVEKHQISQGAVVGDRISDIRAAKDNGLVSVGCDFDFAKEEEMAQADYVIKDLYELKSVIQAYDHTRLRN</sequence>
<dbReference type="InterPro" id="IPR023214">
    <property type="entry name" value="HAD_sf"/>
</dbReference>
<name>A0A838CW05_9BACI</name>
<keyword evidence="4" id="KW-1185">Reference proteome</keyword>
<keyword evidence="2" id="KW-0460">Magnesium</keyword>
<protein>
    <submittedName>
        <fullName evidence="3">HAD hydrolase-like protein</fullName>
    </submittedName>
</protein>
<dbReference type="AlphaFoldDB" id="A0A838CW05"/>
<dbReference type="GO" id="GO:0006281">
    <property type="term" value="P:DNA repair"/>
    <property type="evidence" value="ECO:0007669"/>
    <property type="project" value="TreeGrafter"/>
</dbReference>
<keyword evidence="1 3" id="KW-0378">Hydrolase</keyword>
<dbReference type="RefSeq" id="WP_181473140.1">
    <property type="nucleotide sequence ID" value="NZ_JACEFG010000003.1"/>
</dbReference>
<dbReference type="Gene3D" id="1.10.150.240">
    <property type="entry name" value="Putative phosphatase, domain 2"/>
    <property type="match status" value="1"/>
</dbReference>
<evidence type="ECO:0000256" key="1">
    <source>
        <dbReference type="ARBA" id="ARBA00022801"/>
    </source>
</evidence>
<accession>A0A838CW05</accession>
<reference evidence="3 4" key="1">
    <citation type="journal article" date="2004" name="Extremophiles">
        <title>Halobacillus locisalis sp. nov., a halophilic bacterium isolated from a marine solar saltern of the Yellow Sea in Korea.</title>
        <authorList>
            <person name="Yoon J.H."/>
            <person name="Kang K.H."/>
            <person name="Oh T.K."/>
            <person name="Park Y.H."/>
        </authorList>
    </citation>
    <scope>NUCLEOTIDE SEQUENCE [LARGE SCALE GENOMIC DNA]</scope>
    <source>
        <strain evidence="3 4">KCTC 3788</strain>
    </source>
</reference>
<dbReference type="EMBL" id="JACEFG010000003">
    <property type="protein sequence ID" value="MBA2176103.1"/>
    <property type="molecule type" value="Genomic_DNA"/>
</dbReference>
<dbReference type="InterPro" id="IPR050155">
    <property type="entry name" value="HAD-like_hydrolase_sf"/>
</dbReference>
<dbReference type="GO" id="GO:0008967">
    <property type="term" value="F:phosphoglycolate phosphatase activity"/>
    <property type="evidence" value="ECO:0007669"/>
    <property type="project" value="TreeGrafter"/>
</dbReference>
<evidence type="ECO:0000313" key="3">
    <source>
        <dbReference type="EMBL" id="MBA2176103.1"/>
    </source>
</evidence>
<proteinExistence type="predicted"/>